<dbReference type="EMBL" id="JAGRRH010000005">
    <property type="protein sequence ID" value="KAG7370375.1"/>
    <property type="molecule type" value="Genomic_DNA"/>
</dbReference>
<proteinExistence type="predicted"/>
<keyword evidence="1" id="KW-0812">Transmembrane</keyword>
<gene>
    <name evidence="2" type="ORF">IV203_028121</name>
</gene>
<evidence type="ECO:0000313" key="3">
    <source>
        <dbReference type="Proteomes" id="UP000693970"/>
    </source>
</evidence>
<sequence>MMSLLRFLFSYLRSSSFSVAIGTLFALVIALIPLSTYSFTSKGGTSRDTPFKTQKLRLQKLQAATSASAAYLDSLSRSSLHQQDALLGATSKYLDSLSNHILAWEEAIFTTGGPQSNHQDVSTLQEPIVWSTEMLQQAADDLTRALVQMTNSNHDFSSLSSTLLAADVQYIWDIDDTIVEKKGRMIPNQPSFQQLSSSSTIHLQDTLNQLSNSIDDMVNQLTTETVKAATTAANAAKTIQPPSFPQIPRRTSTPNNVPNDFDLSIQSYYSPTAALESISQSANTISTQVSQSIQTAIQSTTQQFQQVGQSGKTFVTTVLDAAAASTSQIPPPLVSTNKDLGAMVGKPTAADFAASQGFTNDMNGVVELILATIVSAPRAMIDMVTNEYAPTMMDDTMEGLYQDIWQPLTAPLLEFTSLEPLQKAQAILTVIQLLLAVIVAVPRAILEALTGLTATEFQSTVTQWDIDTLSKTVFQFTSAIGTAIVAVLKLIVSVISALVGVAVPGAYNGGTGVTTTTTATTATATMEELLSNMALFISQDLVPTIIDGVVLVIQQIVNLVLQGGSMVVAGL</sequence>
<comment type="caution">
    <text evidence="2">The sequence shown here is derived from an EMBL/GenBank/DDBJ whole genome shotgun (WGS) entry which is preliminary data.</text>
</comment>
<dbReference type="AlphaFoldDB" id="A0A9K3Q4S3"/>
<evidence type="ECO:0000313" key="2">
    <source>
        <dbReference type="EMBL" id="KAG7370375.1"/>
    </source>
</evidence>
<reference evidence="2" key="2">
    <citation type="submission" date="2021-04" db="EMBL/GenBank/DDBJ databases">
        <authorList>
            <person name="Podell S."/>
        </authorList>
    </citation>
    <scope>NUCLEOTIDE SEQUENCE</scope>
    <source>
        <strain evidence="2">Hildebrandi</strain>
    </source>
</reference>
<keyword evidence="1" id="KW-1133">Transmembrane helix</keyword>
<evidence type="ECO:0000256" key="1">
    <source>
        <dbReference type="SAM" id="Phobius"/>
    </source>
</evidence>
<dbReference type="Proteomes" id="UP000693970">
    <property type="component" value="Unassembled WGS sequence"/>
</dbReference>
<name>A0A9K3Q4S3_9STRA</name>
<reference evidence="2" key="1">
    <citation type="journal article" date="2021" name="Sci. Rep.">
        <title>Diploid genomic architecture of Nitzschia inconspicua, an elite biomass production diatom.</title>
        <authorList>
            <person name="Oliver A."/>
            <person name="Podell S."/>
            <person name="Pinowska A."/>
            <person name="Traller J.C."/>
            <person name="Smith S.R."/>
            <person name="McClure R."/>
            <person name="Beliaev A."/>
            <person name="Bohutskyi P."/>
            <person name="Hill E.A."/>
            <person name="Rabines A."/>
            <person name="Zheng H."/>
            <person name="Allen L.Z."/>
            <person name="Kuo A."/>
            <person name="Grigoriev I.V."/>
            <person name="Allen A.E."/>
            <person name="Hazlebeck D."/>
            <person name="Allen E.E."/>
        </authorList>
    </citation>
    <scope>NUCLEOTIDE SEQUENCE</scope>
    <source>
        <strain evidence="2">Hildebrandi</strain>
    </source>
</reference>
<feature type="transmembrane region" description="Helical" evidence="1">
    <location>
        <begin position="426"/>
        <end position="446"/>
    </location>
</feature>
<feature type="transmembrane region" description="Helical" evidence="1">
    <location>
        <begin position="479"/>
        <end position="503"/>
    </location>
</feature>
<keyword evidence="3" id="KW-1185">Reference proteome</keyword>
<organism evidence="2 3">
    <name type="scientific">Nitzschia inconspicua</name>
    <dbReference type="NCBI Taxonomy" id="303405"/>
    <lineage>
        <taxon>Eukaryota</taxon>
        <taxon>Sar</taxon>
        <taxon>Stramenopiles</taxon>
        <taxon>Ochrophyta</taxon>
        <taxon>Bacillariophyta</taxon>
        <taxon>Bacillariophyceae</taxon>
        <taxon>Bacillariophycidae</taxon>
        <taxon>Bacillariales</taxon>
        <taxon>Bacillariaceae</taxon>
        <taxon>Nitzschia</taxon>
    </lineage>
</organism>
<protein>
    <submittedName>
        <fullName evidence="2">Uncharacterized protein</fullName>
    </submittedName>
</protein>
<dbReference type="OrthoDB" id="10671815at2759"/>
<keyword evidence="1" id="KW-0472">Membrane</keyword>
<accession>A0A9K3Q4S3</accession>